<dbReference type="EMBL" id="CAJVPL010002523">
    <property type="protein sequence ID" value="CAG8612824.1"/>
    <property type="molecule type" value="Genomic_DNA"/>
</dbReference>
<dbReference type="Proteomes" id="UP000789831">
    <property type="component" value="Unassembled WGS sequence"/>
</dbReference>
<comment type="caution">
    <text evidence="1">The sequence shown here is derived from an EMBL/GenBank/DDBJ whole genome shotgun (WGS) entry which is preliminary data.</text>
</comment>
<protein>
    <submittedName>
        <fullName evidence="1">9959_t:CDS:1</fullName>
    </submittedName>
</protein>
<evidence type="ECO:0000313" key="2">
    <source>
        <dbReference type="Proteomes" id="UP000789831"/>
    </source>
</evidence>
<evidence type="ECO:0000313" key="1">
    <source>
        <dbReference type="EMBL" id="CAG8612824.1"/>
    </source>
</evidence>
<dbReference type="AlphaFoldDB" id="A0A9N9CSY6"/>
<name>A0A9N9CSY6_9GLOM</name>
<gene>
    <name evidence="1" type="ORF">AGERDE_LOCUS9678</name>
</gene>
<proteinExistence type="predicted"/>
<dbReference type="OrthoDB" id="2436248at2759"/>
<accession>A0A9N9CSY6</accession>
<organism evidence="1 2">
    <name type="scientific">Ambispora gerdemannii</name>
    <dbReference type="NCBI Taxonomy" id="144530"/>
    <lineage>
        <taxon>Eukaryota</taxon>
        <taxon>Fungi</taxon>
        <taxon>Fungi incertae sedis</taxon>
        <taxon>Mucoromycota</taxon>
        <taxon>Glomeromycotina</taxon>
        <taxon>Glomeromycetes</taxon>
        <taxon>Archaeosporales</taxon>
        <taxon>Ambisporaceae</taxon>
        <taxon>Ambispora</taxon>
    </lineage>
</organism>
<reference evidence="1" key="1">
    <citation type="submission" date="2021-06" db="EMBL/GenBank/DDBJ databases">
        <authorList>
            <person name="Kallberg Y."/>
            <person name="Tangrot J."/>
            <person name="Rosling A."/>
        </authorList>
    </citation>
    <scope>NUCLEOTIDE SEQUENCE</scope>
    <source>
        <strain evidence="1">MT106</strain>
    </source>
</reference>
<keyword evidence="2" id="KW-1185">Reference proteome</keyword>
<sequence length="396" mass="45012">MADQTDQICNQLLQPFETIPSKARELSTLIKADLLCKLPVAGGEEVKFPILKDFIYTSEEVRRSTIAMHINYVLSDPIGDAVIGTGSEDMMHSSVDALIRYLLQIFVKALGGKLPIEFDRNRADPKSTTKGRDRPDFLCWTREVLLFKGEENGDAKDFDLAVEELQSKFNICFYAIDGSPDAGNQLDRLIPLTDLLKIDHRRDRVTILHTMINITRIMLTVSTKIPNNIIPLGKRRKTGETTITFFDDFVEKKIPRNHLPYANDDTRIHFLVRMYKCAKGYPGLVQIKNEPTLKNRGSYKVLMTTWGLNILPKNEGELKAMSKSIITGLDRLHRGNFVHRNMFLSISNTEVIMEKIWLNAVDNMLMSVEGNDFVTKLKAKKLNASKALQRAWIKGL</sequence>